<evidence type="ECO:0000256" key="16">
    <source>
        <dbReference type="ARBA" id="ARBA00032853"/>
    </source>
</evidence>
<comment type="cofactor">
    <cofactor evidence="1 19">
        <name>Mg(2+)</name>
        <dbReference type="ChEBI" id="CHEBI:18420"/>
    </cofactor>
</comment>
<dbReference type="KEGG" id="kak:Kalk_17575"/>
<dbReference type="InterPro" id="IPR003805">
    <property type="entry name" value="CobS"/>
</dbReference>
<evidence type="ECO:0000256" key="3">
    <source>
        <dbReference type="ARBA" id="ARBA00004663"/>
    </source>
</evidence>
<evidence type="ECO:0000256" key="8">
    <source>
        <dbReference type="ARBA" id="ARBA00022573"/>
    </source>
</evidence>
<keyword evidence="8 19" id="KW-0169">Cobalamin biosynthesis</keyword>
<dbReference type="EC" id="2.7.8.26" evidence="5 19"/>
<comment type="catalytic activity">
    <reaction evidence="18 19">
        <text>alpha-ribazole 5'-phosphate + adenosylcob(III)inamide-GDP = adenosylcob(III)alamin 5'-phosphate + GMP + H(+)</text>
        <dbReference type="Rhea" id="RHEA:23560"/>
        <dbReference type="ChEBI" id="CHEBI:15378"/>
        <dbReference type="ChEBI" id="CHEBI:57918"/>
        <dbReference type="ChEBI" id="CHEBI:58115"/>
        <dbReference type="ChEBI" id="CHEBI:60487"/>
        <dbReference type="ChEBI" id="CHEBI:60493"/>
        <dbReference type="EC" id="2.7.8.26"/>
    </reaction>
</comment>
<dbReference type="RefSeq" id="WP_101895496.1">
    <property type="nucleotide sequence ID" value="NZ_CP022684.1"/>
</dbReference>
<keyword evidence="11 19" id="KW-0460">Magnesium</keyword>
<protein>
    <recommendedName>
        <fullName evidence="6 19">Adenosylcobinamide-GDP ribazoletransferase</fullName>
        <ecNumber evidence="5 19">2.7.8.26</ecNumber>
    </recommendedName>
    <alternativeName>
        <fullName evidence="16 19">Cobalamin synthase</fullName>
    </alternativeName>
    <alternativeName>
        <fullName evidence="15 19">Cobalamin-5'-phosphate synthase</fullName>
    </alternativeName>
</protein>
<evidence type="ECO:0000256" key="15">
    <source>
        <dbReference type="ARBA" id="ARBA00032605"/>
    </source>
</evidence>
<evidence type="ECO:0000256" key="6">
    <source>
        <dbReference type="ARBA" id="ARBA00015850"/>
    </source>
</evidence>
<keyword evidence="7 19" id="KW-1003">Cell membrane</keyword>
<evidence type="ECO:0000313" key="21">
    <source>
        <dbReference type="Proteomes" id="UP000235116"/>
    </source>
</evidence>
<keyword evidence="10 19" id="KW-0812">Transmembrane</keyword>
<feature type="transmembrane region" description="Helical" evidence="19">
    <location>
        <begin position="58"/>
        <end position="80"/>
    </location>
</feature>
<evidence type="ECO:0000313" key="20">
    <source>
        <dbReference type="EMBL" id="AUM14121.1"/>
    </source>
</evidence>
<sequence length="246" mass="26155">MNALKIALQFLTRLPVSNTDYNDADVKASIYWYGVVGLIIGAILMLASGLLYQLAPNLDALIVAALLLCLWVVLTGGLHLDGLADSADAWLGGNDKERTLAIMKDPRCGPAGVTSIVLVMLVKLACLNVLVLQSAFFLLLAPALSRCTIPLLFLITPYVREHGLAAPFKDGLSQRSGCLQAALMALLCFTILGTSGVMVVLMVTGTFFWLRHLMLKRLAGTTGDTAGASIEILEATVLLGIALTLT</sequence>
<comment type="function">
    <text evidence="14 19">Joins adenosylcobinamide-GDP and alpha-ribazole to generate adenosylcobalamin (Ado-cobalamin). Also synthesizes adenosylcobalamin 5'-phosphate from adenosylcobinamide-GDP and alpha-ribazole 5'-phosphate.</text>
</comment>
<name>A0A2K9LPQ1_9GAMM</name>
<dbReference type="Proteomes" id="UP000235116">
    <property type="component" value="Chromosome"/>
</dbReference>
<keyword evidence="12 19" id="KW-1133">Transmembrane helix</keyword>
<dbReference type="OrthoDB" id="9794626at2"/>
<dbReference type="AlphaFoldDB" id="A0A2K9LPQ1"/>
<evidence type="ECO:0000256" key="1">
    <source>
        <dbReference type="ARBA" id="ARBA00001946"/>
    </source>
</evidence>
<dbReference type="PANTHER" id="PTHR34148">
    <property type="entry name" value="ADENOSYLCOBINAMIDE-GDP RIBAZOLETRANSFERASE"/>
    <property type="match status" value="1"/>
</dbReference>
<feature type="transmembrane region" description="Helical" evidence="19">
    <location>
        <begin position="30"/>
        <end position="51"/>
    </location>
</feature>
<reference evidence="21" key="1">
    <citation type="submission" date="2017-08" db="EMBL/GenBank/DDBJ databases">
        <title>Direct submision.</title>
        <authorList>
            <person name="Kim S.-J."/>
            <person name="Rhee S.-K."/>
        </authorList>
    </citation>
    <scope>NUCLEOTIDE SEQUENCE [LARGE SCALE GENOMIC DNA]</scope>
    <source>
        <strain evidence="21">GI5</strain>
    </source>
</reference>
<feature type="transmembrane region" description="Helical" evidence="19">
    <location>
        <begin position="111"/>
        <end position="130"/>
    </location>
</feature>
<dbReference type="GO" id="GO:0009236">
    <property type="term" value="P:cobalamin biosynthetic process"/>
    <property type="evidence" value="ECO:0007669"/>
    <property type="project" value="UniProtKB-UniRule"/>
</dbReference>
<dbReference type="NCBIfam" id="NF001278">
    <property type="entry name" value="PRK00235.1-5"/>
    <property type="match status" value="1"/>
</dbReference>
<comment type="catalytic activity">
    <reaction evidence="17 19">
        <text>alpha-ribazole + adenosylcob(III)inamide-GDP = adenosylcob(III)alamin + GMP + H(+)</text>
        <dbReference type="Rhea" id="RHEA:16049"/>
        <dbReference type="ChEBI" id="CHEBI:10329"/>
        <dbReference type="ChEBI" id="CHEBI:15378"/>
        <dbReference type="ChEBI" id="CHEBI:18408"/>
        <dbReference type="ChEBI" id="CHEBI:58115"/>
        <dbReference type="ChEBI" id="CHEBI:60487"/>
        <dbReference type="EC" id="2.7.8.26"/>
    </reaction>
</comment>
<evidence type="ECO:0000256" key="17">
    <source>
        <dbReference type="ARBA" id="ARBA00048623"/>
    </source>
</evidence>
<evidence type="ECO:0000256" key="9">
    <source>
        <dbReference type="ARBA" id="ARBA00022679"/>
    </source>
</evidence>
<accession>A0A2K9LPQ1</accession>
<evidence type="ECO:0000256" key="14">
    <source>
        <dbReference type="ARBA" id="ARBA00025228"/>
    </source>
</evidence>
<gene>
    <name evidence="19" type="primary">cobS</name>
    <name evidence="20" type="ORF">Kalk_17575</name>
</gene>
<evidence type="ECO:0000256" key="11">
    <source>
        <dbReference type="ARBA" id="ARBA00022842"/>
    </source>
</evidence>
<evidence type="ECO:0000256" key="19">
    <source>
        <dbReference type="HAMAP-Rule" id="MF_00719"/>
    </source>
</evidence>
<evidence type="ECO:0000256" key="12">
    <source>
        <dbReference type="ARBA" id="ARBA00022989"/>
    </source>
</evidence>
<evidence type="ECO:0000256" key="7">
    <source>
        <dbReference type="ARBA" id="ARBA00022475"/>
    </source>
</evidence>
<evidence type="ECO:0000256" key="13">
    <source>
        <dbReference type="ARBA" id="ARBA00023136"/>
    </source>
</evidence>
<comment type="similarity">
    <text evidence="4 19">Belongs to the CobS family.</text>
</comment>
<proteinExistence type="inferred from homology"/>
<keyword evidence="9 19" id="KW-0808">Transferase</keyword>
<organism evidence="20 21">
    <name type="scientific">Ketobacter alkanivorans</name>
    <dbReference type="NCBI Taxonomy" id="1917421"/>
    <lineage>
        <taxon>Bacteria</taxon>
        <taxon>Pseudomonadati</taxon>
        <taxon>Pseudomonadota</taxon>
        <taxon>Gammaproteobacteria</taxon>
        <taxon>Pseudomonadales</taxon>
        <taxon>Ketobacteraceae</taxon>
        <taxon>Ketobacter</taxon>
    </lineage>
</organism>
<feature type="transmembrane region" description="Helical" evidence="19">
    <location>
        <begin position="137"/>
        <end position="159"/>
    </location>
</feature>
<keyword evidence="21" id="KW-1185">Reference proteome</keyword>
<comment type="pathway">
    <text evidence="3 19">Cofactor biosynthesis; adenosylcobalamin biosynthesis; adenosylcobalamin from cob(II)yrinate a,c-diamide: step 7/7.</text>
</comment>
<evidence type="ECO:0000256" key="10">
    <source>
        <dbReference type="ARBA" id="ARBA00022692"/>
    </source>
</evidence>
<dbReference type="Pfam" id="PF02654">
    <property type="entry name" value="CobS"/>
    <property type="match status" value="1"/>
</dbReference>
<evidence type="ECO:0000256" key="2">
    <source>
        <dbReference type="ARBA" id="ARBA00004651"/>
    </source>
</evidence>
<dbReference type="EMBL" id="CP022684">
    <property type="protein sequence ID" value="AUM14121.1"/>
    <property type="molecule type" value="Genomic_DNA"/>
</dbReference>
<evidence type="ECO:0000256" key="18">
    <source>
        <dbReference type="ARBA" id="ARBA00049504"/>
    </source>
</evidence>
<dbReference type="UniPathway" id="UPA00148">
    <property type="reaction ID" value="UER00238"/>
</dbReference>
<dbReference type="GO" id="GO:0005886">
    <property type="term" value="C:plasma membrane"/>
    <property type="evidence" value="ECO:0007669"/>
    <property type="project" value="UniProtKB-SubCell"/>
</dbReference>
<dbReference type="GO" id="GO:0008818">
    <property type="term" value="F:cobalamin 5'-phosphate synthase activity"/>
    <property type="evidence" value="ECO:0007669"/>
    <property type="project" value="UniProtKB-UniRule"/>
</dbReference>
<comment type="subcellular location">
    <subcellularLocation>
        <location evidence="2 19">Cell membrane</location>
        <topology evidence="2 19">Multi-pass membrane protein</topology>
    </subcellularLocation>
</comment>
<feature type="transmembrane region" description="Helical" evidence="19">
    <location>
        <begin position="179"/>
        <end position="210"/>
    </location>
</feature>
<evidence type="ECO:0000256" key="4">
    <source>
        <dbReference type="ARBA" id="ARBA00010561"/>
    </source>
</evidence>
<dbReference type="GO" id="GO:0051073">
    <property type="term" value="F:adenosylcobinamide-GDP ribazoletransferase activity"/>
    <property type="evidence" value="ECO:0007669"/>
    <property type="project" value="UniProtKB-UniRule"/>
</dbReference>
<dbReference type="HAMAP" id="MF_00719">
    <property type="entry name" value="CobS"/>
    <property type="match status" value="1"/>
</dbReference>
<evidence type="ECO:0000256" key="5">
    <source>
        <dbReference type="ARBA" id="ARBA00013200"/>
    </source>
</evidence>
<dbReference type="NCBIfam" id="TIGR00317">
    <property type="entry name" value="cobS"/>
    <property type="match status" value="1"/>
</dbReference>
<dbReference type="PANTHER" id="PTHR34148:SF1">
    <property type="entry name" value="ADENOSYLCOBINAMIDE-GDP RIBAZOLETRANSFERASE"/>
    <property type="match status" value="1"/>
</dbReference>
<keyword evidence="13 19" id="KW-0472">Membrane</keyword>